<evidence type="ECO:0000313" key="3">
    <source>
        <dbReference type="Proteomes" id="UP000789901"/>
    </source>
</evidence>
<dbReference type="EMBL" id="CAJVQB010022724">
    <property type="protein sequence ID" value="CAG8800233.1"/>
    <property type="molecule type" value="Genomic_DNA"/>
</dbReference>
<protein>
    <submittedName>
        <fullName evidence="2">32103_t:CDS:1</fullName>
    </submittedName>
</protein>
<evidence type="ECO:0000256" key="1">
    <source>
        <dbReference type="SAM" id="MobiDB-lite"/>
    </source>
</evidence>
<dbReference type="Proteomes" id="UP000789901">
    <property type="component" value="Unassembled WGS sequence"/>
</dbReference>
<accession>A0ABN7VV66</accession>
<feature type="compositionally biased region" description="Polar residues" evidence="1">
    <location>
        <begin position="1"/>
        <end position="14"/>
    </location>
</feature>
<feature type="region of interest" description="Disordered" evidence="1">
    <location>
        <begin position="373"/>
        <end position="406"/>
    </location>
</feature>
<evidence type="ECO:0000313" key="2">
    <source>
        <dbReference type="EMBL" id="CAG8800233.1"/>
    </source>
</evidence>
<feature type="compositionally biased region" description="Polar residues" evidence="1">
    <location>
        <begin position="388"/>
        <end position="406"/>
    </location>
</feature>
<sequence length="406" mass="46023">MSIDQLSSNNNVQTEEQELDEALSESKPDDNNLEAKTGYDLLRKSNQNARELLRDALSCTNNLRRDLAFKAISPAHTTTRNKKDVFGNKLKNVVKEEIAKSKLYNNTNKEKLTHENKIMDIIALINQANPDRIRETSNGMTNMAVVHDYKPNTGTVKLKISTIKKDMLNYSNMDTVKKEIQNLVMTQAIQQISEQSPCFTSNILVIDKKNGKKHVVLDLRLINTFMKHTYFKMESINIELRSRGICIVAYLDDLLIMAKGKQALERNLKLVWNLFTKLGHNYPSPKEKDKPNETRLQYISKEASDPCQEISVNNRETAATANAVECINKWSVEQQGTKTPYQHPRNKSDPVCVHNIQRPNREVSLDQVGQLDMYSLSQPPGSGINIGNMPSNEDQTESPTLTGYGQ</sequence>
<dbReference type="InterPro" id="IPR043502">
    <property type="entry name" value="DNA/RNA_pol_sf"/>
</dbReference>
<dbReference type="SUPFAM" id="SSF56672">
    <property type="entry name" value="DNA/RNA polymerases"/>
    <property type="match status" value="1"/>
</dbReference>
<keyword evidence="3" id="KW-1185">Reference proteome</keyword>
<reference evidence="2 3" key="1">
    <citation type="submission" date="2021-06" db="EMBL/GenBank/DDBJ databases">
        <authorList>
            <person name="Kallberg Y."/>
            <person name="Tangrot J."/>
            <person name="Rosling A."/>
        </authorList>
    </citation>
    <scope>NUCLEOTIDE SEQUENCE [LARGE SCALE GENOMIC DNA]</scope>
    <source>
        <strain evidence="2 3">120-4 pot B 10/14</strain>
    </source>
</reference>
<dbReference type="Gene3D" id="3.10.10.10">
    <property type="entry name" value="HIV Type 1 Reverse Transcriptase, subunit A, domain 1"/>
    <property type="match status" value="1"/>
</dbReference>
<organism evidence="2 3">
    <name type="scientific">Gigaspora margarita</name>
    <dbReference type="NCBI Taxonomy" id="4874"/>
    <lineage>
        <taxon>Eukaryota</taxon>
        <taxon>Fungi</taxon>
        <taxon>Fungi incertae sedis</taxon>
        <taxon>Mucoromycota</taxon>
        <taxon>Glomeromycotina</taxon>
        <taxon>Glomeromycetes</taxon>
        <taxon>Diversisporales</taxon>
        <taxon>Gigasporaceae</taxon>
        <taxon>Gigaspora</taxon>
    </lineage>
</organism>
<feature type="region of interest" description="Disordered" evidence="1">
    <location>
        <begin position="1"/>
        <end position="38"/>
    </location>
</feature>
<gene>
    <name evidence="2" type="ORF">GMARGA_LOCUS22937</name>
</gene>
<comment type="caution">
    <text evidence="2">The sequence shown here is derived from an EMBL/GenBank/DDBJ whole genome shotgun (WGS) entry which is preliminary data.</text>
</comment>
<proteinExistence type="predicted"/>
<name>A0ABN7VV66_GIGMA</name>
<feature type="non-terminal residue" evidence="2">
    <location>
        <position position="406"/>
    </location>
</feature>